<keyword evidence="3 6" id="KW-0812">Transmembrane</keyword>
<keyword evidence="2" id="KW-0813">Transport</keyword>
<evidence type="ECO:0000256" key="5">
    <source>
        <dbReference type="ARBA" id="ARBA00023136"/>
    </source>
</evidence>
<feature type="transmembrane region" description="Helical" evidence="6">
    <location>
        <begin position="168"/>
        <end position="189"/>
    </location>
</feature>
<comment type="caution">
    <text evidence="7">The sequence shown here is derived from an EMBL/GenBank/DDBJ whole genome shotgun (WGS) entry which is preliminary data.</text>
</comment>
<evidence type="ECO:0000256" key="2">
    <source>
        <dbReference type="ARBA" id="ARBA00022448"/>
    </source>
</evidence>
<gene>
    <name evidence="7" type="ORF">HYFRA_00002017</name>
</gene>
<feature type="transmembrane region" description="Helical" evidence="6">
    <location>
        <begin position="142"/>
        <end position="162"/>
    </location>
</feature>
<accession>A0A9N9PMP1</accession>
<reference evidence="7" key="1">
    <citation type="submission" date="2021-07" db="EMBL/GenBank/DDBJ databases">
        <authorList>
            <person name="Durling M."/>
        </authorList>
    </citation>
    <scope>NUCLEOTIDE SEQUENCE</scope>
</reference>
<feature type="transmembrane region" description="Helical" evidence="6">
    <location>
        <begin position="201"/>
        <end position="223"/>
    </location>
</feature>
<dbReference type="Pfam" id="PF13520">
    <property type="entry name" value="AA_permease_2"/>
    <property type="match status" value="1"/>
</dbReference>
<feature type="transmembrane region" description="Helical" evidence="6">
    <location>
        <begin position="528"/>
        <end position="549"/>
    </location>
</feature>
<evidence type="ECO:0000256" key="4">
    <source>
        <dbReference type="ARBA" id="ARBA00022989"/>
    </source>
</evidence>
<evidence type="ECO:0008006" key="9">
    <source>
        <dbReference type="Google" id="ProtNLM"/>
    </source>
</evidence>
<dbReference type="OrthoDB" id="4476201at2759"/>
<keyword evidence="8" id="KW-1185">Reference proteome</keyword>
<proteinExistence type="predicted"/>
<organism evidence="7 8">
    <name type="scientific">Hymenoscyphus fraxineus</name>
    <dbReference type="NCBI Taxonomy" id="746836"/>
    <lineage>
        <taxon>Eukaryota</taxon>
        <taxon>Fungi</taxon>
        <taxon>Dikarya</taxon>
        <taxon>Ascomycota</taxon>
        <taxon>Pezizomycotina</taxon>
        <taxon>Leotiomycetes</taxon>
        <taxon>Helotiales</taxon>
        <taxon>Helotiaceae</taxon>
        <taxon>Hymenoscyphus</taxon>
    </lineage>
</organism>
<dbReference type="Proteomes" id="UP000696280">
    <property type="component" value="Unassembled WGS sequence"/>
</dbReference>
<evidence type="ECO:0000313" key="8">
    <source>
        <dbReference type="Proteomes" id="UP000696280"/>
    </source>
</evidence>
<evidence type="ECO:0000256" key="1">
    <source>
        <dbReference type="ARBA" id="ARBA00004141"/>
    </source>
</evidence>
<evidence type="ECO:0000256" key="3">
    <source>
        <dbReference type="ARBA" id="ARBA00022692"/>
    </source>
</evidence>
<protein>
    <recommendedName>
        <fullName evidence="9">Amino acid permease</fullName>
    </recommendedName>
</protein>
<feature type="transmembrane region" description="Helical" evidence="6">
    <location>
        <begin position="457"/>
        <end position="476"/>
    </location>
</feature>
<dbReference type="AlphaFoldDB" id="A0A9N9PMP1"/>
<feature type="transmembrane region" description="Helical" evidence="6">
    <location>
        <begin position="431"/>
        <end position="451"/>
    </location>
</feature>
<feature type="transmembrane region" description="Helical" evidence="6">
    <location>
        <begin position="496"/>
        <end position="516"/>
    </location>
</feature>
<dbReference type="InterPro" id="IPR002293">
    <property type="entry name" value="AA/rel_permease1"/>
</dbReference>
<comment type="subcellular location">
    <subcellularLocation>
        <location evidence="1">Membrane</location>
        <topology evidence="1">Multi-pass membrane protein</topology>
    </subcellularLocation>
</comment>
<sequence>MSCISPSLATLISRNLRYLILWHYTIACFPLFPNEADSRRLKFEYKTLSNAMDDPDAAELARLGHRSELKRSFSPLSMLGLAFAILNSWTALSASLSLALPSGGSTSVLWGLITAGVCNLCLATSLAEFLSAYPTAGGQYHWVAVISWPSWVPLLSWITGWINVSGWIALVAAGGLLGSQLILGAISLFNPNYVSQRWHQFLIYIGYNLLAFLINAFMTGALPLINRSAFIWSILGFFVICATVLSTASPNYSSAEFVFTDFRNETGWPDGIAWLLGLLQAGLGLTGFDAVAHSLSPIFHFTNLEANWTSVIEEIPNAAVEGPKIMIACVAIGIFTGFIFLMVLLFVAGQIDGLEGVISSSAGPLLQIFYNATQSKAGAVCLLMFPLVCMLFATTSVMTTSTRMTYAFARDGGLPLSSTFSRIHPTLGLPLNALYLTVSLVVIFGCIFLGSDSAFNAIISASVVALGVSYGIPIAINCLRGRKMLPISRAFKLPEWFGWVANLIGLAYVIVTTVLFLFPPELPVTGSNMNYCIVVFFIILVISIMQWFIDGKKNYNGPRFDIDNLQNAVVEGIDANHEEEGSFEAEKATK</sequence>
<feature type="transmembrane region" description="Helical" evidence="6">
    <location>
        <begin position="229"/>
        <end position="248"/>
    </location>
</feature>
<dbReference type="PANTHER" id="PTHR45649:SF14">
    <property type="entry name" value="GABA PERMEASE"/>
    <property type="match status" value="1"/>
</dbReference>
<feature type="transmembrane region" description="Helical" evidence="6">
    <location>
        <begin position="325"/>
        <end position="348"/>
    </location>
</feature>
<feature type="transmembrane region" description="Helical" evidence="6">
    <location>
        <begin position="76"/>
        <end position="96"/>
    </location>
</feature>
<feature type="transmembrane region" description="Helical" evidence="6">
    <location>
        <begin position="108"/>
        <end position="130"/>
    </location>
</feature>
<evidence type="ECO:0000313" key="7">
    <source>
        <dbReference type="EMBL" id="CAG8948893.1"/>
    </source>
</evidence>
<dbReference type="Gene3D" id="1.20.1740.10">
    <property type="entry name" value="Amino acid/polyamine transporter I"/>
    <property type="match status" value="1"/>
</dbReference>
<dbReference type="GO" id="GO:0022857">
    <property type="term" value="F:transmembrane transporter activity"/>
    <property type="evidence" value="ECO:0007669"/>
    <property type="project" value="InterPro"/>
</dbReference>
<dbReference type="PIRSF" id="PIRSF006060">
    <property type="entry name" value="AA_transporter"/>
    <property type="match status" value="1"/>
</dbReference>
<feature type="transmembrane region" description="Helical" evidence="6">
    <location>
        <begin position="368"/>
        <end position="393"/>
    </location>
</feature>
<keyword evidence="5 6" id="KW-0472">Membrane</keyword>
<keyword evidence="4 6" id="KW-1133">Transmembrane helix</keyword>
<dbReference type="EMBL" id="CAJVRL010000001">
    <property type="protein sequence ID" value="CAG8948893.1"/>
    <property type="molecule type" value="Genomic_DNA"/>
</dbReference>
<dbReference type="GO" id="GO:0016020">
    <property type="term" value="C:membrane"/>
    <property type="evidence" value="ECO:0007669"/>
    <property type="project" value="UniProtKB-SubCell"/>
</dbReference>
<evidence type="ECO:0000256" key="6">
    <source>
        <dbReference type="SAM" id="Phobius"/>
    </source>
</evidence>
<dbReference type="PANTHER" id="PTHR45649">
    <property type="entry name" value="AMINO-ACID PERMEASE BAT1"/>
    <property type="match status" value="1"/>
</dbReference>
<name>A0A9N9PMP1_9HELO</name>